<evidence type="ECO:0000313" key="1">
    <source>
        <dbReference type="EMBL" id="KZE37313.1"/>
    </source>
</evidence>
<dbReference type="OrthoDB" id="2439638at2"/>
<dbReference type="EMBL" id="LQNT01000011">
    <property type="protein sequence ID" value="KZE37313.1"/>
    <property type="molecule type" value="Genomic_DNA"/>
</dbReference>
<protein>
    <submittedName>
        <fullName evidence="1">Uncharacterized protein</fullName>
    </submittedName>
</protein>
<organism evidence="1 2">
    <name type="scientific">Bhargavaea cecembensis</name>
    <dbReference type="NCBI Taxonomy" id="394098"/>
    <lineage>
        <taxon>Bacteria</taxon>
        <taxon>Bacillati</taxon>
        <taxon>Bacillota</taxon>
        <taxon>Bacilli</taxon>
        <taxon>Bacillales</taxon>
        <taxon>Caryophanaceae</taxon>
        <taxon>Bhargavaea</taxon>
    </lineage>
</organism>
<evidence type="ECO:0000313" key="2">
    <source>
        <dbReference type="Proteomes" id="UP000076490"/>
    </source>
</evidence>
<comment type="caution">
    <text evidence="1">The sequence shown here is derived from an EMBL/GenBank/DDBJ whole genome shotgun (WGS) entry which is preliminary data.</text>
</comment>
<name>A0A161SJ98_9BACL</name>
<reference evidence="1 2" key="1">
    <citation type="submission" date="2016-01" db="EMBL/GenBank/DDBJ databases">
        <title>Whole genome sequencing of Bhargavaea cecembensis T14.</title>
        <authorList>
            <person name="Hong K.W."/>
        </authorList>
    </citation>
    <scope>NUCLEOTIDE SEQUENCE [LARGE SCALE GENOMIC DNA]</scope>
    <source>
        <strain evidence="1 2">T14</strain>
    </source>
</reference>
<dbReference type="RefSeq" id="WP_063182445.1">
    <property type="nucleotide sequence ID" value="NZ_LQNT01000011.1"/>
</dbReference>
<proteinExistence type="predicted"/>
<sequence>MDFQEMHMVNVRRDGAIIEHFRSNIGRKVFILTESFPFLYIGILKDVVDDMAVLDVEVSHVPALEEKEWHVHVHSIDVFYIETGMGEKIPDLKNQQKGG</sequence>
<dbReference type="Proteomes" id="UP000076490">
    <property type="component" value="Unassembled WGS sequence"/>
</dbReference>
<accession>A0A161SJ98</accession>
<dbReference type="AlphaFoldDB" id="A0A161SJ98"/>
<gene>
    <name evidence="1" type="ORF">AV656_12145</name>
</gene>